<comment type="similarity">
    <text evidence="1">Belongs to the GppA/Ppx family.</text>
</comment>
<sequence length="301" mass="33521">MIYAIMDIGSNTVRLSVYKEKNGEAVNLFSEKDQVSLKSYVKGGRLSEKGIKRLHSTLAKFKAVVDNFDDIDEVHPFATATVRDVANRSEILSLIKEDLGLEIEILSGEEEAQLAFVGAAVSTDVKEGVLCDIGGGSTEVVLIDQGKVIKSTSLSIGSLSAFNDYVDGLFVDKLSRKEIEKRVVQLFDDAYMYREEFKVLSAVGGSARAALMVYREYYDLGDDVRTMNSADFNKMVKDIIKKSDKKKMHLILDIKPDRIHTLLPGMVIMDKICKFFSVETINVSQTGVREGYVYSKLLGRK</sequence>
<protein>
    <submittedName>
        <fullName evidence="3">Exopolyphosphatase</fullName>
    </submittedName>
</protein>
<dbReference type="OrthoDB" id="9807195at2"/>
<gene>
    <name evidence="3" type="ORF">HMPREF1630_07745</name>
</gene>
<evidence type="ECO:0000259" key="2">
    <source>
        <dbReference type="Pfam" id="PF02541"/>
    </source>
</evidence>
<accession>A0A095X0V8</accession>
<dbReference type="SUPFAM" id="SSF53067">
    <property type="entry name" value="Actin-like ATPase domain"/>
    <property type="match status" value="2"/>
</dbReference>
<dbReference type="EMBL" id="JRMW01000040">
    <property type="protein sequence ID" value="KGF03326.1"/>
    <property type="molecule type" value="Genomic_DNA"/>
</dbReference>
<name>A0A095X0V8_9FIRM</name>
<feature type="domain" description="Ppx/GppA phosphatase N-terminal" evidence="2">
    <location>
        <begin position="17"/>
        <end position="298"/>
    </location>
</feature>
<evidence type="ECO:0000313" key="4">
    <source>
        <dbReference type="Proteomes" id="UP000029579"/>
    </source>
</evidence>
<dbReference type="InterPro" id="IPR043129">
    <property type="entry name" value="ATPase_NBD"/>
</dbReference>
<comment type="caution">
    <text evidence="3">The sequence shown here is derived from an EMBL/GenBank/DDBJ whole genome shotgun (WGS) entry which is preliminary data.</text>
</comment>
<dbReference type="RefSeq" id="WP_037328494.1">
    <property type="nucleotide sequence ID" value="NZ_JRMW01000040.1"/>
</dbReference>
<dbReference type="Gene3D" id="3.30.420.150">
    <property type="entry name" value="Exopolyphosphatase. Domain 2"/>
    <property type="match status" value="1"/>
</dbReference>
<evidence type="ECO:0000313" key="3">
    <source>
        <dbReference type="EMBL" id="KGF03326.1"/>
    </source>
</evidence>
<proteinExistence type="inferred from homology"/>
<organism evidence="3 4">
    <name type="scientific">Anaerococcus lactolyticus S7-1-13</name>
    <dbReference type="NCBI Taxonomy" id="1284686"/>
    <lineage>
        <taxon>Bacteria</taxon>
        <taxon>Bacillati</taxon>
        <taxon>Bacillota</taxon>
        <taxon>Tissierellia</taxon>
        <taxon>Tissierellales</taxon>
        <taxon>Peptoniphilaceae</taxon>
        <taxon>Anaerococcus</taxon>
    </lineage>
</organism>
<evidence type="ECO:0000256" key="1">
    <source>
        <dbReference type="ARBA" id="ARBA00007125"/>
    </source>
</evidence>
<dbReference type="Proteomes" id="UP000029579">
    <property type="component" value="Unassembled WGS sequence"/>
</dbReference>
<dbReference type="eggNOG" id="COG0248">
    <property type="taxonomic scope" value="Bacteria"/>
</dbReference>
<dbReference type="Pfam" id="PF02541">
    <property type="entry name" value="Ppx-GppA"/>
    <property type="match status" value="1"/>
</dbReference>
<dbReference type="Gene3D" id="3.30.420.40">
    <property type="match status" value="1"/>
</dbReference>
<dbReference type="InterPro" id="IPR050273">
    <property type="entry name" value="GppA/Ppx_hydrolase"/>
</dbReference>
<dbReference type="GO" id="GO:0006357">
    <property type="term" value="P:regulation of transcription by RNA polymerase II"/>
    <property type="evidence" value="ECO:0007669"/>
    <property type="project" value="TreeGrafter"/>
</dbReference>
<dbReference type="PANTHER" id="PTHR30005:SF0">
    <property type="entry name" value="RETROGRADE REGULATION PROTEIN 2"/>
    <property type="match status" value="1"/>
</dbReference>
<dbReference type="AlphaFoldDB" id="A0A095X0V8"/>
<dbReference type="InterPro" id="IPR003695">
    <property type="entry name" value="Ppx_GppA_N"/>
</dbReference>
<dbReference type="PANTHER" id="PTHR30005">
    <property type="entry name" value="EXOPOLYPHOSPHATASE"/>
    <property type="match status" value="1"/>
</dbReference>
<reference evidence="3 4" key="1">
    <citation type="submission" date="2014-07" db="EMBL/GenBank/DDBJ databases">
        <authorList>
            <person name="McCorrison J."/>
            <person name="Sanka R."/>
            <person name="Torralba M."/>
            <person name="Gillis M."/>
            <person name="Haft D.H."/>
            <person name="Methe B."/>
            <person name="Sutton G."/>
            <person name="Nelson K.E."/>
        </authorList>
    </citation>
    <scope>NUCLEOTIDE SEQUENCE [LARGE SCALE GENOMIC DNA]</scope>
    <source>
        <strain evidence="3 4">S7-1-13</strain>
    </source>
</reference>
<dbReference type="CDD" id="cd24052">
    <property type="entry name" value="ASKHA_NBD_HpPPX-GppA-like"/>
    <property type="match status" value="1"/>
</dbReference>